<proteinExistence type="predicted"/>
<evidence type="ECO:0000313" key="1">
    <source>
        <dbReference type="EMBL" id="PSR74730.1"/>
    </source>
</evidence>
<name>A0A2R6NR23_9APHY</name>
<evidence type="ECO:0000313" key="2">
    <source>
        <dbReference type="Proteomes" id="UP000186601"/>
    </source>
</evidence>
<organism evidence="1 2">
    <name type="scientific">Hermanssonia centrifuga</name>
    <dbReference type="NCBI Taxonomy" id="98765"/>
    <lineage>
        <taxon>Eukaryota</taxon>
        <taxon>Fungi</taxon>
        <taxon>Dikarya</taxon>
        <taxon>Basidiomycota</taxon>
        <taxon>Agaricomycotina</taxon>
        <taxon>Agaricomycetes</taxon>
        <taxon>Polyporales</taxon>
        <taxon>Meruliaceae</taxon>
        <taxon>Hermanssonia</taxon>
    </lineage>
</organism>
<comment type="caution">
    <text evidence="1">The sequence shown here is derived from an EMBL/GenBank/DDBJ whole genome shotgun (WGS) entry which is preliminary data.</text>
</comment>
<dbReference type="AlphaFoldDB" id="A0A2R6NR23"/>
<dbReference type="Gene3D" id="2.30.30.490">
    <property type="match status" value="1"/>
</dbReference>
<dbReference type="InterPro" id="IPR043151">
    <property type="entry name" value="BAH_sf"/>
</dbReference>
<sequence length="125" mass="14629">MAKRRRRLTIGKKKSARKVQKTTAMQDVFSSELYSWSGRDDRDRKPTETEWNTTMERCGSFELNGFVFHKGDDAIVHSAEGDDNVWVVRIKGIRRRTLADGHKKSWVHVQWYYSNRDIAELVPSL</sequence>
<dbReference type="EMBL" id="MLYV02000961">
    <property type="protein sequence ID" value="PSR74730.1"/>
    <property type="molecule type" value="Genomic_DNA"/>
</dbReference>
<evidence type="ECO:0008006" key="3">
    <source>
        <dbReference type="Google" id="ProtNLM"/>
    </source>
</evidence>
<keyword evidence="2" id="KW-1185">Reference proteome</keyword>
<reference evidence="1 2" key="1">
    <citation type="submission" date="2018-02" db="EMBL/GenBank/DDBJ databases">
        <title>Genome sequence of the basidiomycete white-rot fungus Phlebia centrifuga.</title>
        <authorList>
            <person name="Granchi Z."/>
            <person name="Peng M."/>
            <person name="de Vries R.P."/>
            <person name="Hilden K."/>
            <person name="Makela M.R."/>
            <person name="Grigoriev I."/>
            <person name="Riley R."/>
        </authorList>
    </citation>
    <scope>NUCLEOTIDE SEQUENCE [LARGE SCALE GENOMIC DNA]</scope>
    <source>
        <strain evidence="1 2">FBCC195</strain>
    </source>
</reference>
<gene>
    <name evidence="1" type="ORF">PHLCEN_2v9609</name>
</gene>
<accession>A0A2R6NR23</accession>
<dbReference type="OrthoDB" id="10259622at2759"/>
<dbReference type="Proteomes" id="UP000186601">
    <property type="component" value="Unassembled WGS sequence"/>
</dbReference>
<protein>
    <recommendedName>
        <fullName evidence="3">BAH domain-containing protein</fullName>
    </recommendedName>
</protein>